<dbReference type="Gene3D" id="3.30.450.20">
    <property type="entry name" value="PAS domain"/>
    <property type="match status" value="1"/>
</dbReference>
<dbReference type="CDD" id="cd00077">
    <property type="entry name" value="HDc"/>
    <property type="match status" value="1"/>
</dbReference>
<dbReference type="InterPro" id="IPR006675">
    <property type="entry name" value="HDIG_dom"/>
</dbReference>
<dbReference type="SUPFAM" id="SSF55785">
    <property type="entry name" value="PYP-like sensor domain (PAS domain)"/>
    <property type="match status" value="1"/>
</dbReference>
<dbReference type="NCBIfam" id="TIGR00277">
    <property type="entry name" value="HDIG"/>
    <property type="match status" value="1"/>
</dbReference>
<dbReference type="InterPro" id="IPR000014">
    <property type="entry name" value="PAS"/>
</dbReference>
<dbReference type="InterPro" id="IPR003607">
    <property type="entry name" value="HD/PDEase_dom"/>
</dbReference>
<evidence type="ECO:0000259" key="2">
    <source>
        <dbReference type="PROSITE" id="PS51832"/>
    </source>
</evidence>
<dbReference type="Pfam" id="PF13188">
    <property type="entry name" value="PAS_8"/>
    <property type="match status" value="1"/>
</dbReference>
<dbReference type="PROSITE" id="PS51831">
    <property type="entry name" value="HD"/>
    <property type="match status" value="1"/>
</dbReference>
<feature type="domain" description="HD" evidence="1">
    <location>
        <begin position="162"/>
        <end position="284"/>
    </location>
</feature>
<evidence type="ECO:0000313" key="3">
    <source>
        <dbReference type="EMBL" id="ABP37299.1"/>
    </source>
</evidence>
<evidence type="ECO:0000259" key="1">
    <source>
        <dbReference type="PROSITE" id="PS51831"/>
    </source>
</evidence>
<dbReference type="eggNOG" id="COG2206">
    <property type="taxonomic scope" value="Bacteria"/>
</dbReference>
<dbReference type="PROSITE" id="PS51832">
    <property type="entry name" value="HD_GYP"/>
    <property type="match status" value="1"/>
</dbReference>
<accession>A4SFP0</accession>
<sequence>MKDDEQSCQQKESHYRLIFDASQDGMIIIDGANDSIVEANPFFLHLIGRSLNEIKSKPFSQAGFMTDEKEALKFFCALPDKKTIHTRTIELLHKKGHRVSVECVSHSISIEDKSLIICNIRDITRRVKAEAEVEASRKIETENLYGVINALSNAVEIRDPYTTGHQYRVCDLSVAIAKEMDLPETTINAVRIAALLHDIGKLAVPSELLNKPSSLSPIEFALVETHSAAGAEILKPINFPWNIPLFVHQHHERLDGSGYPDGLKGAAISLEARIIGVADTMEAMCSHRPYRPAQTREEALHEISIHSGIKYDEQVVAACVRLFLEKSFKFPDTTALLN</sequence>
<dbReference type="Gene3D" id="1.10.3210.10">
    <property type="entry name" value="Hypothetical protein af1432"/>
    <property type="match status" value="1"/>
</dbReference>
<dbReference type="NCBIfam" id="TIGR00229">
    <property type="entry name" value="sensory_box"/>
    <property type="match status" value="1"/>
</dbReference>
<dbReference type="SMART" id="SM00471">
    <property type="entry name" value="HDc"/>
    <property type="match status" value="1"/>
</dbReference>
<dbReference type="HOGENOM" id="CLU_000445_92_13_10"/>
<name>A4SFP0_CHLPM</name>
<dbReference type="InterPro" id="IPR035965">
    <property type="entry name" value="PAS-like_dom_sf"/>
</dbReference>
<dbReference type="InterPro" id="IPR037522">
    <property type="entry name" value="HD_GYP_dom"/>
</dbReference>
<dbReference type="EMBL" id="CP000607">
    <property type="protein sequence ID" value="ABP37299.1"/>
    <property type="molecule type" value="Genomic_DNA"/>
</dbReference>
<dbReference type="OrthoDB" id="1490554at2"/>
<dbReference type="PANTHER" id="PTHR43155:SF2">
    <property type="entry name" value="CYCLIC DI-GMP PHOSPHODIESTERASE PA4108"/>
    <property type="match status" value="1"/>
</dbReference>
<dbReference type="InterPro" id="IPR006674">
    <property type="entry name" value="HD_domain"/>
</dbReference>
<dbReference type="PANTHER" id="PTHR43155">
    <property type="entry name" value="CYCLIC DI-GMP PHOSPHODIESTERASE PA4108-RELATED"/>
    <property type="match status" value="1"/>
</dbReference>
<gene>
    <name evidence="3" type="ordered locus">Cvib_1287</name>
</gene>
<dbReference type="Pfam" id="PF13487">
    <property type="entry name" value="HD_5"/>
    <property type="match status" value="1"/>
</dbReference>
<dbReference type="STRING" id="290318.Cvib_1287"/>
<reference evidence="3" key="1">
    <citation type="submission" date="2007-03" db="EMBL/GenBank/DDBJ databases">
        <title>Complete sequence of Prosthecochloris vibrioformis DSM 265.</title>
        <authorList>
            <consortium name="US DOE Joint Genome Institute"/>
            <person name="Copeland A."/>
            <person name="Lucas S."/>
            <person name="Lapidus A."/>
            <person name="Barry K."/>
            <person name="Detter J.C."/>
            <person name="Glavina del Rio T."/>
            <person name="Hammon N."/>
            <person name="Israni S."/>
            <person name="Pitluck S."/>
            <person name="Schmutz J."/>
            <person name="Larimer F."/>
            <person name="Land M."/>
            <person name="Hauser L."/>
            <person name="Mikhailova N."/>
            <person name="Li T."/>
            <person name="Overmann J."/>
            <person name="Schuster S.C."/>
            <person name="Bryant D.A."/>
            <person name="Richardson P."/>
        </authorList>
    </citation>
    <scope>NUCLEOTIDE SEQUENCE [LARGE SCALE GENOMIC DNA]</scope>
    <source>
        <strain evidence="3">DSM 265</strain>
    </source>
</reference>
<dbReference type="SUPFAM" id="SSF109604">
    <property type="entry name" value="HD-domain/PDEase-like"/>
    <property type="match status" value="1"/>
</dbReference>
<protein>
    <submittedName>
        <fullName evidence="3">Putative PAS/PAC sensor protein</fullName>
    </submittedName>
</protein>
<proteinExistence type="predicted"/>
<dbReference type="KEGG" id="pvi:Cvib_1287"/>
<organism evidence="3">
    <name type="scientific">Chlorobium phaeovibrioides (strain DSM 265 / 1930)</name>
    <name type="common">Prosthecochloris vibrioformis (strain DSM 265)</name>
    <dbReference type="NCBI Taxonomy" id="290318"/>
    <lineage>
        <taxon>Bacteria</taxon>
        <taxon>Pseudomonadati</taxon>
        <taxon>Chlorobiota</taxon>
        <taxon>Chlorobiia</taxon>
        <taxon>Chlorobiales</taxon>
        <taxon>Chlorobiaceae</taxon>
        <taxon>Chlorobium/Pelodictyon group</taxon>
        <taxon>Chlorobium</taxon>
    </lineage>
</organism>
<dbReference type="CDD" id="cd00130">
    <property type="entry name" value="PAS"/>
    <property type="match status" value="1"/>
</dbReference>
<feature type="domain" description="HD-GYP" evidence="2">
    <location>
        <begin position="140"/>
        <end position="335"/>
    </location>
</feature>
<dbReference type="AlphaFoldDB" id="A4SFP0"/>